<dbReference type="AlphaFoldDB" id="A0A426XQV3"/>
<organism evidence="2 3">
    <name type="scientific">Ensete ventricosum</name>
    <name type="common">Abyssinian banana</name>
    <name type="synonym">Musa ensete</name>
    <dbReference type="NCBI Taxonomy" id="4639"/>
    <lineage>
        <taxon>Eukaryota</taxon>
        <taxon>Viridiplantae</taxon>
        <taxon>Streptophyta</taxon>
        <taxon>Embryophyta</taxon>
        <taxon>Tracheophyta</taxon>
        <taxon>Spermatophyta</taxon>
        <taxon>Magnoliopsida</taxon>
        <taxon>Liliopsida</taxon>
        <taxon>Zingiberales</taxon>
        <taxon>Musaceae</taxon>
        <taxon>Ensete</taxon>
    </lineage>
</organism>
<evidence type="ECO:0000313" key="3">
    <source>
        <dbReference type="Proteomes" id="UP000287651"/>
    </source>
</evidence>
<accession>A0A426XQV3</accession>
<proteinExistence type="predicted"/>
<feature type="region of interest" description="Disordered" evidence="1">
    <location>
        <begin position="64"/>
        <end position="97"/>
    </location>
</feature>
<dbReference type="EMBL" id="AMZH03018282">
    <property type="protein sequence ID" value="RRT41805.1"/>
    <property type="molecule type" value="Genomic_DNA"/>
</dbReference>
<evidence type="ECO:0000313" key="2">
    <source>
        <dbReference type="EMBL" id="RRT41805.1"/>
    </source>
</evidence>
<evidence type="ECO:0000256" key="1">
    <source>
        <dbReference type="SAM" id="MobiDB-lite"/>
    </source>
</evidence>
<protein>
    <submittedName>
        <fullName evidence="2">Uncharacterized protein</fullName>
    </submittedName>
</protein>
<sequence length="97" mass="11115">MLSAISNHTARNGWYVLVLSLISMRTTRYWEVPLIAAVPAPEGEEEEEHGVRRCSLHVRSAARAIRRSRDPSPTGDFFSPRKAKKRLPMWGEGTRRR</sequence>
<name>A0A426XQV3_ENSVE</name>
<dbReference type="Proteomes" id="UP000287651">
    <property type="component" value="Unassembled WGS sequence"/>
</dbReference>
<comment type="caution">
    <text evidence="2">The sequence shown here is derived from an EMBL/GenBank/DDBJ whole genome shotgun (WGS) entry which is preliminary data.</text>
</comment>
<reference evidence="2 3" key="1">
    <citation type="journal article" date="2014" name="Agronomy (Basel)">
        <title>A Draft Genome Sequence for Ensete ventricosum, the Drought-Tolerant Tree Against Hunger.</title>
        <authorList>
            <person name="Harrison J."/>
            <person name="Moore K.A."/>
            <person name="Paszkiewicz K."/>
            <person name="Jones T."/>
            <person name="Grant M."/>
            <person name="Ambacheew D."/>
            <person name="Muzemil S."/>
            <person name="Studholme D.J."/>
        </authorList>
    </citation>
    <scope>NUCLEOTIDE SEQUENCE [LARGE SCALE GENOMIC DNA]</scope>
</reference>
<gene>
    <name evidence="2" type="ORF">B296_00057530</name>
</gene>